<proteinExistence type="predicted"/>
<feature type="region of interest" description="Disordered" evidence="1">
    <location>
        <begin position="1"/>
        <end position="32"/>
    </location>
</feature>
<accession>A0A9P7N391</accession>
<name>A0A9P7N391_9HYPO</name>
<sequence>MEFYLTPPNAKLEEQQSQNNSVDFSPDPRPEACPPPVFGGFEDRTSQVGHAAGIVADQLLMEQRPALIRALAICPYLGQTGGVYICPLHEYVARSLDEWATGMTMVIPPSSKYSIHQFHSATVKDTAEYESSIRYGYGVS</sequence>
<evidence type="ECO:0000313" key="3">
    <source>
        <dbReference type="Proteomes" id="UP000748025"/>
    </source>
</evidence>
<reference evidence="2" key="1">
    <citation type="journal article" date="2020" name="bioRxiv">
        <title>Whole genome comparisons of ergot fungi reveals the divergence and evolution of species within the genus Claviceps are the result of varying mechanisms driving genome evolution and host range expansion.</title>
        <authorList>
            <person name="Wyka S.A."/>
            <person name="Mondo S.J."/>
            <person name="Liu M."/>
            <person name="Dettman J."/>
            <person name="Nalam V."/>
            <person name="Broders K.D."/>
        </authorList>
    </citation>
    <scope>NUCLEOTIDE SEQUENCE</scope>
    <source>
        <strain evidence="2">CCC 602</strain>
    </source>
</reference>
<keyword evidence="3" id="KW-1185">Reference proteome</keyword>
<gene>
    <name evidence="2" type="ORF">E4U43_004539</name>
</gene>
<comment type="caution">
    <text evidence="2">The sequence shown here is derived from an EMBL/GenBank/DDBJ whole genome shotgun (WGS) entry which is preliminary data.</text>
</comment>
<evidence type="ECO:0000256" key="1">
    <source>
        <dbReference type="SAM" id="MobiDB-lite"/>
    </source>
</evidence>
<protein>
    <submittedName>
        <fullName evidence="2">Uncharacterized protein</fullName>
    </submittedName>
</protein>
<organism evidence="2 3">
    <name type="scientific">Claviceps pusilla</name>
    <dbReference type="NCBI Taxonomy" id="123648"/>
    <lineage>
        <taxon>Eukaryota</taxon>
        <taxon>Fungi</taxon>
        <taxon>Dikarya</taxon>
        <taxon>Ascomycota</taxon>
        <taxon>Pezizomycotina</taxon>
        <taxon>Sordariomycetes</taxon>
        <taxon>Hypocreomycetidae</taxon>
        <taxon>Hypocreales</taxon>
        <taxon>Clavicipitaceae</taxon>
        <taxon>Claviceps</taxon>
    </lineage>
</organism>
<dbReference type="AlphaFoldDB" id="A0A9P7N391"/>
<dbReference type="EMBL" id="SRPW01002959">
    <property type="protein sequence ID" value="KAG5989233.1"/>
    <property type="molecule type" value="Genomic_DNA"/>
</dbReference>
<dbReference type="Proteomes" id="UP000748025">
    <property type="component" value="Unassembled WGS sequence"/>
</dbReference>
<evidence type="ECO:0000313" key="2">
    <source>
        <dbReference type="EMBL" id="KAG5989233.1"/>
    </source>
</evidence>